<keyword evidence="3" id="KW-0004">4Fe-4S</keyword>
<dbReference type="PANTHER" id="PTHR38839">
    <property type="entry name" value="TRANSCRIPTIONAL REGULATOR WHID-RELATED"/>
    <property type="match status" value="1"/>
</dbReference>
<evidence type="ECO:0000313" key="13">
    <source>
        <dbReference type="Proteomes" id="UP000024437"/>
    </source>
</evidence>
<evidence type="ECO:0000256" key="8">
    <source>
        <dbReference type="ARBA" id="ARBA00023125"/>
    </source>
</evidence>
<gene>
    <name evidence="12" type="primary">74</name>
    <name evidence="12" type="ORF">PBI_HH92_74</name>
</gene>
<feature type="domain" description="4Fe-4S Wbl-type" evidence="11">
    <location>
        <begin position="21"/>
        <end position="98"/>
    </location>
</feature>
<keyword evidence="4" id="KW-0479">Metal-binding</keyword>
<dbReference type="GO" id="GO:0047134">
    <property type="term" value="F:protein-disulfide reductase [NAD(P)H] activity"/>
    <property type="evidence" value="ECO:0007669"/>
    <property type="project" value="TreeGrafter"/>
</dbReference>
<dbReference type="Proteomes" id="UP000024437">
    <property type="component" value="Genome"/>
</dbReference>
<evidence type="ECO:0000256" key="2">
    <source>
        <dbReference type="ARBA" id="ARBA00006597"/>
    </source>
</evidence>
<dbReference type="InterPro" id="IPR003482">
    <property type="entry name" value="Whib"/>
</dbReference>
<evidence type="ECO:0000256" key="1">
    <source>
        <dbReference type="ARBA" id="ARBA00001966"/>
    </source>
</evidence>
<evidence type="ECO:0000256" key="10">
    <source>
        <dbReference type="ARBA" id="ARBA00023163"/>
    </source>
</evidence>
<dbReference type="Pfam" id="PF02467">
    <property type="entry name" value="Whib"/>
    <property type="match status" value="1"/>
</dbReference>
<keyword evidence="7" id="KW-0805">Transcription regulation</keyword>
<organism evidence="12 13">
    <name type="scientific">Mycobacterium phage HH92</name>
    <dbReference type="NCBI Taxonomy" id="1471543"/>
    <lineage>
        <taxon>Viruses</taxon>
        <taxon>Duplodnaviria</taxon>
        <taxon>Heunggongvirae</taxon>
        <taxon>Uroviricota</taxon>
        <taxon>Caudoviricetes</taxon>
        <taxon>Gilesvirus</taxon>
        <taxon>Gilesvirus giles</taxon>
    </lineage>
</organism>
<evidence type="ECO:0000256" key="6">
    <source>
        <dbReference type="ARBA" id="ARBA00023014"/>
    </source>
</evidence>
<dbReference type="InterPro" id="IPR034768">
    <property type="entry name" value="4FE4S_WBL"/>
</dbReference>
<protein>
    <recommendedName>
        <fullName evidence="11">4Fe-4S Wbl-type domain-containing protein</fullName>
    </recommendedName>
</protein>
<keyword evidence="8" id="KW-0238">DNA-binding</keyword>
<accession>A0A023ZXD5</accession>
<keyword evidence="5" id="KW-0408">Iron</keyword>
<dbReference type="EMBL" id="KJ538722">
    <property type="protein sequence ID" value="AHY84259.1"/>
    <property type="molecule type" value="Genomic_DNA"/>
</dbReference>
<proteinExistence type="inferred from homology"/>
<dbReference type="HAMAP" id="MF_01479">
    <property type="entry name" value="WhiB"/>
    <property type="match status" value="1"/>
</dbReference>
<keyword evidence="9" id="KW-1015">Disulfide bond</keyword>
<evidence type="ECO:0000313" key="12">
    <source>
        <dbReference type="EMBL" id="AHY84259.1"/>
    </source>
</evidence>
<dbReference type="GO" id="GO:0046872">
    <property type="term" value="F:metal ion binding"/>
    <property type="evidence" value="ECO:0007669"/>
    <property type="project" value="UniProtKB-KW"/>
</dbReference>
<dbReference type="GO" id="GO:0003677">
    <property type="term" value="F:DNA binding"/>
    <property type="evidence" value="ECO:0007669"/>
    <property type="project" value="UniProtKB-KW"/>
</dbReference>
<keyword evidence="10" id="KW-0804">Transcription</keyword>
<comment type="cofactor">
    <cofactor evidence="1">
        <name>[4Fe-4S] cluster</name>
        <dbReference type="ChEBI" id="CHEBI:49883"/>
    </cofactor>
</comment>
<evidence type="ECO:0000256" key="4">
    <source>
        <dbReference type="ARBA" id="ARBA00022723"/>
    </source>
</evidence>
<evidence type="ECO:0000256" key="3">
    <source>
        <dbReference type="ARBA" id="ARBA00022485"/>
    </source>
</evidence>
<name>A0A023ZXD5_9CAUD</name>
<dbReference type="PROSITE" id="PS51674">
    <property type="entry name" value="4FE4S_WBL"/>
    <property type="match status" value="1"/>
</dbReference>
<sequence length="102" mass="11481">MPSAKAIAAVANDQRWRKQAVCHPARGHNPEIWFPPTPRPYATRAEAREATAIRLQWESEAKALCAQCPVRLECLEYANDNDEREGIWGGLTVTERGLTPLR</sequence>
<evidence type="ECO:0000256" key="9">
    <source>
        <dbReference type="ARBA" id="ARBA00023157"/>
    </source>
</evidence>
<comment type="similarity">
    <text evidence="2">Belongs to the WhiB family.</text>
</comment>
<reference evidence="12 13" key="1">
    <citation type="submission" date="2014-03" db="EMBL/GenBank/DDBJ databases">
        <authorList>
            <person name="Bragg J."/>
            <person name="Chandler A.Y."/>
            <person name="Dehn A."/>
            <person name="Hefner M."/>
            <person name="Petersen P."/>
            <person name="Wilson J."/>
            <person name="Zeba F."/>
            <person name="Zegers G.P."/>
            <person name="Page S.T."/>
            <person name="Bradley K.W."/>
            <person name="Clarke D.Q."/>
            <person name="Lewis M.F."/>
            <person name="Barker L.P."/>
            <person name="Bailey C."/>
            <person name="Asai D.J."/>
            <person name="Garber M.L."/>
            <person name="Bowman C.A."/>
            <person name="Russell D.A."/>
            <person name="Pope W.H."/>
            <person name="Jacobs-Sera D."/>
            <person name="Hendrix R.W."/>
            <person name="Hatfull G.F."/>
        </authorList>
    </citation>
    <scope>NUCLEOTIDE SEQUENCE [LARGE SCALE GENOMIC DNA]</scope>
</reference>
<evidence type="ECO:0000256" key="7">
    <source>
        <dbReference type="ARBA" id="ARBA00023015"/>
    </source>
</evidence>
<evidence type="ECO:0000256" key="5">
    <source>
        <dbReference type="ARBA" id="ARBA00023004"/>
    </source>
</evidence>
<keyword evidence="6" id="KW-0411">Iron-sulfur</keyword>
<dbReference type="GO" id="GO:0051539">
    <property type="term" value="F:4 iron, 4 sulfur cluster binding"/>
    <property type="evidence" value="ECO:0007669"/>
    <property type="project" value="UniProtKB-KW"/>
</dbReference>
<dbReference type="GO" id="GO:0045892">
    <property type="term" value="P:negative regulation of DNA-templated transcription"/>
    <property type="evidence" value="ECO:0007669"/>
    <property type="project" value="TreeGrafter"/>
</dbReference>
<evidence type="ECO:0000259" key="11">
    <source>
        <dbReference type="PROSITE" id="PS51674"/>
    </source>
</evidence>